<feature type="transmembrane region" description="Helical" evidence="1">
    <location>
        <begin position="100"/>
        <end position="122"/>
    </location>
</feature>
<keyword evidence="1" id="KW-0812">Transmembrane</keyword>
<feature type="transmembrane region" description="Helical" evidence="1">
    <location>
        <begin position="12"/>
        <end position="36"/>
    </location>
</feature>
<feature type="transmembrane region" description="Helical" evidence="1">
    <location>
        <begin position="323"/>
        <end position="345"/>
    </location>
</feature>
<proteinExistence type="predicted"/>
<reference evidence="2 3" key="1">
    <citation type="submission" date="2018-10" db="EMBL/GenBank/DDBJ databases">
        <title>Co-occurring genomic capacity for anaerobic methane metabolism and dissimilatory sulfite reduction discovered in the Korarchaeota.</title>
        <authorList>
            <person name="Mckay L.J."/>
            <person name="Dlakic M."/>
            <person name="Fields M.W."/>
            <person name="Delmont T.O."/>
            <person name="Eren A.M."/>
            <person name="Jay Z.J."/>
            <person name="Klingelsmith K.B."/>
            <person name="Rusch D.B."/>
            <person name="Inskeep W.P."/>
        </authorList>
    </citation>
    <scope>NUCLEOTIDE SEQUENCE [LARGE SCALE GENOMIC DNA]</scope>
    <source>
        <strain evidence="2 3">WS</strain>
    </source>
</reference>
<evidence type="ECO:0000256" key="1">
    <source>
        <dbReference type="SAM" id="Phobius"/>
    </source>
</evidence>
<feature type="transmembrane region" description="Helical" evidence="1">
    <location>
        <begin position="42"/>
        <end position="62"/>
    </location>
</feature>
<comment type="caution">
    <text evidence="2">The sequence shown here is derived from an EMBL/GenBank/DDBJ whole genome shotgun (WGS) entry which is preliminary data.</text>
</comment>
<accession>A0A3R9WXW5</accession>
<name>A0A3R9WXW5_9CREN</name>
<dbReference type="EMBL" id="RCOR01000037">
    <property type="protein sequence ID" value="RSN68042.1"/>
    <property type="molecule type" value="Genomic_DNA"/>
</dbReference>
<feature type="transmembrane region" description="Helical" evidence="1">
    <location>
        <begin position="167"/>
        <end position="188"/>
    </location>
</feature>
<dbReference type="AlphaFoldDB" id="A0A3R9WXW5"/>
<gene>
    <name evidence="2" type="ORF">D9Q81_07110</name>
</gene>
<organism evidence="2 3">
    <name type="scientific">Candidatus Korarchaeum cryptofilum</name>
    <dbReference type="NCBI Taxonomy" id="498846"/>
    <lineage>
        <taxon>Archaea</taxon>
        <taxon>Thermoproteota</taxon>
        <taxon>Candidatus Korarchaeia</taxon>
        <taxon>Candidatus Korarchaeales</taxon>
        <taxon>Candidatus Korarchaeaceae</taxon>
        <taxon>Candidatus Korarchaeum</taxon>
    </lineage>
</organism>
<dbReference type="Proteomes" id="UP000278149">
    <property type="component" value="Unassembled WGS sequence"/>
</dbReference>
<keyword evidence="1" id="KW-1133">Transmembrane helix</keyword>
<feature type="transmembrane region" description="Helical" evidence="1">
    <location>
        <begin position="237"/>
        <end position="258"/>
    </location>
</feature>
<keyword evidence="1" id="KW-0472">Membrane</keyword>
<evidence type="ECO:0000313" key="3">
    <source>
        <dbReference type="Proteomes" id="UP000278149"/>
    </source>
</evidence>
<feature type="transmembrane region" description="Helical" evidence="1">
    <location>
        <begin position="209"/>
        <end position="231"/>
    </location>
</feature>
<feature type="transmembrane region" description="Helical" evidence="1">
    <location>
        <begin position="290"/>
        <end position="311"/>
    </location>
</feature>
<feature type="transmembrane region" description="Helical" evidence="1">
    <location>
        <begin position="406"/>
        <end position="427"/>
    </location>
</feature>
<evidence type="ECO:0008006" key="4">
    <source>
        <dbReference type="Google" id="ProtNLM"/>
    </source>
</evidence>
<sequence>MGNALSKISMIAEAFFTGFYVSITRGLFIPMLAYSGYPVRDISLVLVPTAIGGILVSSIVYRDPRLFESRFKRVIISSHVLERLMWFSLPFLLLSPPILSLAYMLANVSAALTSILIGAAVYSMFSGDEVIEVSIHRSAASSLSSLLGSLVMTYVSAAYTAPSSYYLLYFTALLVGLSGSMLLMMTPIPRSISEPRSSVVEEVKIRSGTALLILSLMFAGSNMLGIAWSPLLKELGAPVYITVALTITGNVGGILGSYVWRGYKAYITAMLLNSLLTAAITFIAVPTYHIAVSFLTSLTFLGVNLLGMHVFSEVNDRIGRIRASAYLVSSNYIGLLAASLISTFLQSPSQNLILAGSIKMLSTLIALITIQEAAIVPAKRAYEISKIIYSTSLLGYSFTLQASRELLKTFISALALTALLLVLYILYRVALTLIGV</sequence>
<feature type="transmembrane region" description="Helical" evidence="1">
    <location>
        <begin position="265"/>
        <end position="284"/>
    </location>
</feature>
<dbReference type="RefSeq" id="WP_125742307.1">
    <property type="nucleotide sequence ID" value="NZ_RCOR01000037.1"/>
</dbReference>
<evidence type="ECO:0000313" key="2">
    <source>
        <dbReference type="EMBL" id="RSN68042.1"/>
    </source>
</evidence>
<dbReference type="InterPro" id="IPR036259">
    <property type="entry name" value="MFS_trans_sf"/>
</dbReference>
<feature type="transmembrane region" description="Helical" evidence="1">
    <location>
        <begin position="143"/>
        <end position="161"/>
    </location>
</feature>
<protein>
    <recommendedName>
        <fullName evidence="4">MFS transporter</fullName>
    </recommendedName>
</protein>
<dbReference type="SUPFAM" id="SSF103473">
    <property type="entry name" value="MFS general substrate transporter"/>
    <property type="match status" value="1"/>
</dbReference>